<accession>A0A9X2BBV9</accession>
<reference evidence="5" key="1">
    <citation type="submission" date="2022-04" db="EMBL/GenBank/DDBJ databases">
        <title>Mucilaginibacter sp. RS28 isolated from freshwater.</title>
        <authorList>
            <person name="Ko S.-R."/>
        </authorList>
    </citation>
    <scope>NUCLEOTIDE SEQUENCE</scope>
    <source>
        <strain evidence="5">RS28</strain>
    </source>
</reference>
<dbReference type="Pfam" id="PF00294">
    <property type="entry name" value="PfkB"/>
    <property type="match status" value="1"/>
</dbReference>
<dbReference type="GO" id="GO:0016301">
    <property type="term" value="F:kinase activity"/>
    <property type="evidence" value="ECO:0007669"/>
    <property type="project" value="UniProtKB-KW"/>
</dbReference>
<evidence type="ECO:0000256" key="3">
    <source>
        <dbReference type="ARBA" id="ARBA00022777"/>
    </source>
</evidence>
<dbReference type="InterPro" id="IPR011611">
    <property type="entry name" value="PfkB_dom"/>
</dbReference>
<dbReference type="Gene3D" id="3.40.1190.20">
    <property type="match status" value="1"/>
</dbReference>
<dbReference type="PANTHER" id="PTHR43085:SF57">
    <property type="entry name" value="CARBOHYDRATE KINASE PFKB DOMAIN-CONTAINING PROTEIN"/>
    <property type="match status" value="1"/>
</dbReference>
<keyword evidence="2" id="KW-0808">Transferase</keyword>
<evidence type="ECO:0000259" key="4">
    <source>
        <dbReference type="Pfam" id="PF00294"/>
    </source>
</evidence>
<keyword evidence="6" id="KW-1185">Reference proteome</keyword>
<dbReference type="EMBL" id="JALJEJ010000004">
    <property type="protein sequence ID" value="MCJ8210257.1"/>
    <property type="molecule type" value="Genomic_DNA"/>
</dbReference>
<proteinExistence type="inferred from homology"/>
<name>A0A9X2BBV9_9SPHI</name>
<dbReference type="InterPro" id="IPR029056">
    <property type="entry name" value="Ribokinase-like"/>
</dbReference>
<dbReference type="RefSeq" id="WP_245130094.1">
    <property type="nucleotide sequence ID" value="NZ_JALJEJ010000004.1"/>
</dbReference>
<evidence type="ECO:0000256" key="2">
    <source>
        <dbReference type="ARBA" id="ARBA00022679"/>
    </source>
</evidence>
<evidence type="ECO:0000256" key="1">
    <source>
        <dbReference type="ARBA" id="ARBA00010688"/>
    </source>
</evidence>
<feature type="domain" description="Carbohydrate kinase PfkB" evidence="4">
    <location>
        <begin position="131"/>
        <end position="278"/>
    </location>
</feature>
<dbReference type="InterPro" id="IPR050306">
    <property type="entry name" value="PfkB_Carbo_kinase"/>
</dbReference>
<evidence type="ECO:0000313" key="5">
    <source>
        <dbReference type="EMBL" id="MCJ8210257.1"/>
    </source>
</evidence>
<evidence type="ECO:0000313" key="6">
    <source>
        <dbReference type="Proteomes" id="UP001139450"/>
    </source>
</evidence>
<organism evidence="5 6">
    <name type="scientific">Mucilaginibacter straminoryzae</name>
    <dbReference type="NCBI Taxonomy" id="2932774"/>
    <lineage>
        <taxon>Bacteria</taxon>
        <taxon>Pseudomonadati</taxon>
        <taxon>Bacteroidota</taxon>
        <taxon>Sphingobacteriia</taxon>
        <taxon>Sphingobacteriales</taxon>
        <taxon>Sphingobacteriaceae</taxon>
        <taxon>Mucilaginibacter</taxon>
    </lineage>
</organism>
<keyword evidence="3 5" id="KW-0418">Kinase</keyword>
<gene>
    <name evidence="5" type="ORF">MUY27_11110</name>
</gene>
<protein>
    <submittedName>
        <fullName evidence="5">PfkB family carbohydrate kinase</fullName>
    </submittedName>
</protein>
<sequence length="288" mass="31196">MYDICCIGHITLDKIQTPDATRYLPGGTAWYFSHAIRQMGVNYLLVTAVAETELPSVKQLTDKGTEVEVLPTAATVYFENIYGDNSDERTQRVLQQADPFTVPDVAGIQAKVIHLGPLLADDISLDVIKELSSKAVLALDAQGYLRKVEDQQVLAVNWPEMTKALQHITILKVNDHELLALTGIADLHEGAKFVANLGVKEVVITLGSKGSVIYSDGQFFQIAPYKPKAVVDATGCGDTYMAGYLARRIKGDSIADAGKFASAMAALKIEQSGAFTGSEADVLQMMEK</sequence>
<dbReference type="SUPFAM" id="SSF53613">
    <property type="entry name" value="Ribokinase-like"/>
    <property type="match status" value="1"/>
</dbReference>
<dbReference type="AlphaFoldDB" id="A0A9X2BBV9"/>
<comment type="caution">
    <text evidence="5">The sequence shown here is derived from an EMBL/GenBank/DDBJ whole genome shotgun (WGS) entry which is preliminary data.</text>
</comment>
<comment type="similarity">
    <text evidence="1">Belongs to the carbohydrate kinase PfkB family.</text>
</comment>
<dbReference type="Proteomes" id="UP001139450">
    <property type="component" value="Unassembled WGS sequence"/>
</dbReference>
<dbReference type="PANTHER" id="PTHR43085">
    <property type="entry name" value="HEXOKINASE FAMILY MEMBER"/>
    <property type="match status" value="1"/>
</dbReference>